<evidence type="ECO:0008006" key="5">
    <source>
        <dbReference type="Google" id="ProtNLM"/>
    </source>
</evidence>
<dbReference type="Proteomes" id="UP000185469">
    <property type="component" value="Chromosome"/>
</dbReference>
<dbReference type="Pfam" id="PF03780">
    <property type="entry name" value="Asp23"/>
    <property type="match status" value="1"/>
</dbReference>
<dbReference type="OrthoDB" id="9808942at2"/>
<name>A0A1L7CVY4_9CORY</name>
<dbReference type="PANTHER" id="PTHR34297:SF3">
    <property type="entry name" value="ALKALINE SHOCK PROTEIN 23"/>
    <property type="match status" value="1"/>
</dbReference>
<feature type="region of interest" description="Disordered" evidence="2">
    <location>
        <begin position="1"/>
        <end position="27"/>
    </location>
</feature>
<evidence type="ECO:0000256" key="1">
    <source>
        <dbReference type="ARBA" id="ARBA00005721"/>
    </source>
</evidence>
<dbReference type="RefSeq" id="WP_075691173.1">
    <property type="nucleotide sequence ID" value="NZ_CP009248.1"/>
</dbReference>
<evidence type="ECO:0000313" key="4">
    <source>
        <dbReference type="Proteomes" id="UP000185469"/>
    </source>
</evidence>
<dbReference type="EMBL" id="CP009248">
    <property type="protein sequence ID" value="APT89970.1"/>
    <property type="molecule type" value="Genomic_DNA"/>
</dbReference>
<evidence type="ECO:0000313" key="3">
    <source>
        <dbReference type="EMBL" id="APT89970.1"/>
    </source>
</evidence>
<accession>A0A1L7CVY4</accession>
<dbReference type="AlphaFoldDB" id="A0A1L7CVY4"/>
<reference evidence="3 4" key="1">
    <citation type="submission" date="2014-08" db="EMBL/GenBank/DDBJ databases">
        <title>Complete genome sequence of Corynebacterium sphenisci CECT 5990(T) (=DSM 44792(T)), isolated from healthy wild penguins.</title>
        <authorList>
            <person name="Ruckert C."/>
            <person name="Albersmeier A."/>
            <person name="Winkler A."/>
            <person name="Kalinowski J."/>
        </authorList>
    </citation>
    <scope>NUCLEOTIDE SEQUENCE [LARGE SCALE GENOMIC DNA]</scope>
    <source>
        <strain evidence="3 4">DSM 44792</strain>
    </source>
</reference>
<feature type="compositionally biased region" description="Basic and acidic residues" evidence="2">
    <location>
        <begin position="1"/>
        <end position="20"/>
    </location>
</feature>
<organism evidence="3 4">
    <name type="scientific">Corynebacterium sphenisci DSM 44792</name>
    <dbReference type="NCBI Taxonomy" id="1437874"/>
    <lineage>
        <taxon>Bacteria</taxon>
        <taxon>Bacillati</taxon>
        <taxon>Actinomycetota</taxon>
        <taxon>Actinomycetes</taxon>
        <taxon>Mycobacteriales</taxon>
        <taxon>Corynebacteriaceae</taxon>
        <taxon>Corynebacterium</taxon>
    </lineage>
</organism>
<sequence length="152" mass="15988">MSEKKDQAAENKAIATRDEQAAGGPGRTIIEDTVVTTIAAIAAREVSGVYDMGSGGAISEAVRNRIPGSTMAQQHGVSTEVGETQAAVDISLVAEYGVAIHELAAAVRRNVIVSIERMTGLEVTEVNVTVHDINLDDGDSSEEEDDRPARVN</sequence>
<dbReference type="PANTHER" id="PTHR34297">
    <property type="entry name" value="HYPOTHETICAL CYTOSOLIC PROTEIN-RELATED"/>
    <property type="match status" value="1"/>
</dbReference>
<keyword evidence="4" id="KW-1185">Reference proteome</keyword>
<comment type="similarity">
    <text evidence="1">Belongs to the asp23 family.</text>
</comment>
<evidence type="ECO:0000256" key="2">
    <source>
        <dbReference type="SAM" id="MobiDB-lite"/>
    </source>
</evidence>
<proteinExistence type="inferred from homology"/>
<gene>
    <name evidence="3" type="ORF">CSPHI_01470</name>
</gene>
<protein>
    <recommendedName>
        <fullName evidence="5">Alkaline-shock protein</fullName>
    </recommendedName>
</protein>
<dbReference type="InterPro" id="IPR005531">
    <property type="entry name" value="Asp23"/>
</dbReference>
<dbReference type="KEGG" id="csph:CSPHI_01470"/>